<dbReference type="AlphaFoldDB" id="A0AAV8ZLT1"/>
<evidence type="ECO:0000259" key="2">
    <source>
        <dbReference type="Pfam" id="PF21599"/>
    </source>
</evidence>
<dbReference type="PANTHER" id="PTHR31569">
    <property type="entry name" value="SWIM-TYPE DOMAIN-CONTAINING PROTEIN"/>
    <property type="match status" value="1"/>
</dbReference>
<dbReference type="InterPro" id="IPR052579">
    <property type="entry name" value="Zinc_finger_SWIM"/>
</dbReference>
<feature type="domain" description="ZSWIM1/3 RNaseH-like" evidence="1">
    <location>
        <begin position="213"/>
        <end position="278"/>
    </location>
</feature>
<dbReference type="Pfam" id="PF21599">
    <property type="entry name" value="ZSWIM3_N"/>
    <property type="match status" value="1"/>
</dbReference>
<organism evidence="4 5">
    <name type="scientific">Rhamnusium bicolor</name>
    <dbReference type="NCBI Taxonomy" id="1586634"/>
    <lineage>
        <taxon>Eukaryota</taxon>
        <taxon>Metazoa</taxon>
        <taxon>Ecdysozoa</taxon>
        <taxon>Arthropoda</taxon>
        <taxon>Hexapoda</taxon>
        <taxon>Insecta</taxon>
        <taxon>Pterygota</taxon>
        <taxon>Neoptera</taxon>
        <taxon>Endopterygota</taxon>
        <taxon>Coleoptera</taxon>
        <taxon>Polyphaga</taxon>
        <taxon>Cucujiformia</taxon>
        <taxon>Chrysomeloidea</taxon>
        <taxon>Cerambycidae</taxon>
        <taxon>Lepturinae</taxon>
        <taxon>Rhagiini</taxon>
        <taxon>Rhamnusium</taxon>
    </lineage>
</organism>
<evidence type="ECO:0000313" key="5">
    <source>
        <dbReference type="Proteomes" id="UP001162156"/>
    </source>
</evidence>
<evidence type="ECO:0008006" key="6">
    <source>
        <dbReference type="Google" id="ProtNLM"/>
    </source>
</evidence>
<dbReference type="Pfam" id="PF21600">
    <property type="entry name" value="ZSWIM1-3_helical"/>
    <property type="match status" value="1"/>
</dbReference>
<dbReference type="InterPro" id="IPR048326">
    <property type="entry name" value="ZSWIM1-3_helical"/>
</dbReference>
<reference evidence="4" key="1">
    <citation type="journal article" date="2023" name="Insect Mol. Biol.">
        <title>Genome sequencing provides insights into the evolution of gene families encoding plant cell wall-degrading enzymes in longhorned beetles.</title>
        <authorList>
            <person name="Shin N.R."/>
            <person name="Okamura Y."/>
            <person name="Kirsch R."/>
            <person name="Pauchet Y."/>
        </authorList>
    </citation>
    <scope>NUCLEOTIDE SEQUENCE</scope>
    <source>
        <strain evidence="4">RBIC_L_NR</strain>
    </source>
</reference>
<name>A0AAV8ZLT1_9CUCU</name>
<dbReference type="Proteomes" id="UP001162156">
    <property type="component" value="Unassembled WGS sequence"/>
</dbReference>
<feature type="domain" description="ZSWIM3 N-terminal" evidence="2">
    <location>
        <begin position="5"/>
        <end position="113"/>
    </location>
</feature>
<evidence type="ECO:0000259" key="3">
    <source>
        <dbReference type="Pfam" id="PF21600"/>
    </source>
</evidence>
<dbReference type="Pfam" id="PF21056">
    <property type="entry name" value="ZSWIM1-3_RNaseH-like"/>
    <property type="match status" value="1"/>
</dbReference>
<evidence type="ECO:0000259" key="1">
    <source>
        <dbReference type="Pfam" id="PF21056"/>
    </source>
</evidence>
<proteinExistence type="predicted"/>
<dbReference type="EMBL" id="JANEYF010001009">
    <property type="protein sequence ID" value="KAJ8966430.1"/>
    <property type="molecule type" value="Genomic_DNA"/>
</dbReference>
<accession>A0AAV8ZLT1</accession>
<protein>
    <recommendedName>
        <fullName evidence="6">MULE transposase domain-containing protein</fullName>
    </recommendedName>
</protein>
<gene>
    <name evidence="4" type="ORF">NQ314_003528</name>
</gene>
<dbReference type="PANTHER" id="PTHR31569:SF4">
    <property type="entry name" value="SWIM-TYPE DOMAIN-CONTAINING PROTEIN"/>
    <property type="match status" value="1"/>
</dbReference>
<keyword evidence="5" id="KW-1185">Reference proteome</keyword>
<comment type="caution">
    <text evidence="4">The sequence shown here is derived from an EMBL/GenBank/DDBJ whole genome shotgun (WGS) entry which is preliminary data.</text>
</comment>
<sequence>MYMLETGKNFSSYTDVKNFIHQYENNTYTKFWKRDAKLISSNYTKRPIKIELQYSYLKYSCIYGGQPFRPKGKKIRDTKTFKKEDLCPAFISFFSDIKGNSLQIRKFNDKHNHERTKESFSFLPQQRQLSNDAKETAKYLLSLRADRKLVRQNLTQITGKNVILKDLFNLQRTTVKGNSLKKCIDFINEKNADATILKDDNDNFKGLFVQTPAMKDGSCQSEIVAICLLVTEDKENFEWFLNTFKSKNSSWINTKCIMTDKDLSERDVIRRLFPDANLIICIFHVMKIFCREITCEKMGITSIKRKKCLEILQQLVYSRTDKEFKNLCNILKDTGYTKVYAYFEKNWLHIKDEWSLNEEYLRGSFLNTTNNRLESINSKLKQVIRKNSSLEDFIESLFVIIHSLEIERDYKAVYQFQKRSVTTYEPASDE</sequence>
<evidence type="ECO:0000313" key="4">
    <source>
        <dbReference type="EMBL" id="KAJ8966430.1"/>
    </source>
</evidence>
<dbReference type="InterPro" id="IPR048325">
    <property type="entry name" value="ZSWIM3_N"/>
</dbReference>
<feature type="domain" description="ZSWIM1/3 helical" evidence="3">
    <location>
        <begin position="296"/>
        <end position="406"/>
    </location>
</feature>
<dbReference type="InterPro" id="IPR048324">
    <property type="entry name" value="ZSWIM1-3_RNaseH-like"/>
</dbReference>